<evidence type="ECO:0000256" key="3">
    <source>
        <dbReference type="ARBA" id="ARBA00022741"/>
    </source>
</evidence>
<dbReference type="InterPro" id="IPR027417">
    <property type="entry name" value="P-loop_NTPase"/>
</dbReference>
<reference evidence="6 7" key="1">
    <citation type="submission" date="2019-03" db="EMBL/GenBank/DDBJ databases">
        <title>Genomic Encyclopedia of Type Strains, Phase IV (KMG-IV): sequencing the most valuable type-strain genomes for metagenomic binning, comparative biology and taxonomic classification.</title>
        <authorList>
            <person name="Goeker M."/>
        </authorList>
    </citation>
    <scope>NUCLEOTIDE SEQUENCE [LARGE SCALE GENOMIC DNA]</scope>
    <source>
        <strain evidence="6 7">DSM 13054</strain>
    </source>
</reference>
<evidence type="ECO:0000259" key="5">
    <source>
        <dbReference type="PROSITE" id="PS50893"/>
    </source>
</evidence>
<dbReference type="Pfam" id="PF00005">
    <property type="entry name" value="ABC_tran"/>
    <property type="match status" value="1"/>
</dbReference>
<evidence type="ECO:0000256" key="4">
    <source>
        <dbReference type="ARBA" id="ARBA00022840"/>
    </source>
</evidence>
<dbReference type="PANTHER" id="PTHR42711">
    <property type="entry name" value="ABC TRANSPORTER ATP-BINDING PROTEIN"/>
    <property type="match status" value="1"/>
</dbReference>
<dbReference type="EMBL" id="SLWU01000004">
    <property type="protein sequence ID" value="TCO67987.1"/>
    <property type="molecule type" value="Genomic_DNA"/>
</dbReference>
<sequence>MDDKIVLKAENLEKTFGAGKKAVKAVDGVSFAVREKEIFALLGPNGAGKTTTVKMLLNLVSPDKGSIQIFGEDMPKVQKEVMKEIGTLLEGSRNLYWHMTVRENVYYFANLRGKSAREVKDDMEMWAERLRIQDKLEEEVGKLSRGMQQKAAIICALATKPKLLILDELLLGLDIITRFEVEKLVKELKEISTLIISSHDLRFIEKVSDRILIINKGKVVAEGTASELRHKISYAKYRFTLRKNEESRYLEELKSIRGVEISFYEGNIDTDILELTFEKPELIYDVFDIFRKFSVIPVEIDNLGEPFEEIFKSFVEGGENK</sequence>
<feature type="domain" description="ABC transporter" evidence="5">
    <location>
        <begin position="7"/>
        <end position="241"/>
    </location>
</feature>
<comment type="similarity">
    <text evidence="1">Belongs to the ABC transporter superfamily.</text>
</comment>
<name>A0A4R2K7W4_9THEO</name>
<dbReference type="RefSeq" id="WP_132039071.1">
    <property type="nucleotide sequence ID" value="NZ_SLWU01000004.1"/>
</dbReference>
<dbReference type="InterPro" id="IPR003439">
    <property type="entry name" value="ABC_transporter-like_ATP-bd"/>
</dbReference>
<evidence type="ECO:0000313" key="6">
    <source>
        <dbReference type="EMBL" id="TCO67987.1"/>
    </source>
</evidence>
<organism evidence="6 7">
    <name type="scientific">Caldanaerobacter subterraneus</name>
    <dbReference type="NCBI Taxonomy" id="911092"/>
    <lineage>
        <taxon>Bacteria</taxon>
        <taxon>Bacillati</taxon>
        <taxon>Bacillota</taxon>
        <taxon>Clostridia</taxon>
        <taxon>Thermoanaerobacterales</taxon>
        <taxon>Thermoanaerobacteraceae</taxon>
        <taxon>Caldanaerobacter</taxon>
    </lineage>
</organism>
<dbReference type="InterPro" id="IPR003593">
    <property type="entry name" value="AAA+_ATPase"/>
</dbReference>
<protein>
    <submittedName>
        <fullName evidence="6">ABC-2 type transport system ATP-binding protein</fullName>
    </submittedName>
</protein>
<dbReference type="PROSITE" id="PS50893">
    <property type="entry name" value="ABC_TRANSPORTER_2"/>
    <property type="match status" value="1"/>
</dbReference>
<dbReference type="Proteomes" id="UP000294886">
    <property type="component" value="Unassembled WGS sequence"/>
</dbReference>
<dbReference type="SUPFAM" id="SSF52540">
    <property type="entry name" value="P-loop containing nucleoside triphosphate hydrolases"/>
    <property type="match status" value="1"/>
</dbReference>
<evidence type="ECO:0000256" key="2">
    <source>
        <dbReference type="ARBA" id="ARBA00022448"/>
    </source>
</evidence>
<evidence type="ECO:0000256" key="1">
    <source>
        <dbReference type="ARBA" id="ARBA00005417"/>
    </source>
</evidence>
<dbReference type="GO" id="GO:0016887">
    <property type="term" value="F:ATP hydrolysis activity"/>
    <property type="evidence" value="ECO:0007669"/>
    <property type="project" value="InterPro"/>
</dbReference>
<evidence type="ECO:0000313" key="7">
    <source>
        <dbReference type="Proteomes" id="UP000294886"/>
    </source>
</evidence>
<keyword evidence="3" id="KW-0547">Nucleotide-binding</keyword>
<keyword evidence="4 6" id="KW-0067">ATP-binding</keyword>
<gene>
    <name evidence="6" type="ORF">EV203_10473</name>
</gene>
<dbReference type="GO" id="GO:0005524">
    <property type="term" value="F:ATP binding"/>
    <property type="evidence" value="ECO:0007669"/>
    <property type="project" value="UniProtKB-KW"/>
</dbReference>
<dbReference type="PANTHER" id="PTHR42711:SF5">
    <property type="entry name" value="ABC TRANSPORTER ATP-BINDING PROTEIN NATA"/>
    <property type="match status" value="1"/>
</dbReference>
<dbReference type="Gene3D" id="3.40.50.300">
    <property type="entry name" value="P-loop containing nucleotide triphosphate hydrolases"/>
    <property type="match status" value="1"/>
</dbReference>
<proteinExistence type="inferred from homology"/>
<accession>A0A4R2K7W4</accession>
<dbReference type="AlphaFoldDB" id="A0A4R2K7W4"/>
<dbReference type="SMART" id="SM00382">
    <property type="entry name" value="AAA"/>
    <property type="match status" value="1"/>
</dbReference>
<comment type="caution">
    <text evidence="6">The sequence shown here is derived from an EMBL/GenBank/DDBJ whole genome shotgun (WGS) entry which is preliminary data.</text>
</comment>
<dbReference type="InterPro" id="IPR050763">
    <property type="entry name" value="ABC_transporter_ATP-binding"/>
</dbReference>
<keyword evidence="2" id="KW-0813">Transport</keyword>